<feature type="compositionally biased region" description="Basic residues" evidence="1">
    <location>
        <begin position="102"/>
        <end position="111"/>
    </location>
</feature>
<dbReference type="EMBL" id="UYRT01019480">
    <property type="protein sequence ID" value="VDK58498.1"/>
    <property type="molecule type" value="Genomic_DNA"/>
</dbReference>
<evidence type="ECO:0000313" key="2">
    <source>
        <dbReference type="EMBL" id="VDK58498.1"/>
    </source>
</evidence>
<organism evidence="4">
    <name type="scientific">Gongylonema pulchrum</name>
    <dbReference type="NCBI Taxonomy" id="637853"/>
    <lineage>
        <taxon>Eukaryota</taxon>
        <taxon>Metazoa</taxon>
        <taxon>Ecdysozoa</taxon>
        <taxon>Nematoda</taxon>
        <taxon>Chromadorea</taxon>
        <taxon>Rhabditida</taxon>
        <taxon>Spirurina</taxon>
        <taxon>Spiruromorpha</taxon>
        <taxon>Spiruroidea</taxon>
        <taxon>Gongylonematidae</taxon>
        <taxon>Gongylonema</taxon>
    </lineage>
</organism>
<reference evidence="4" key="1">
    <citation type="submission" date="2016-06" db="UniProtKB">
        <authorList>
            <consortium name="WormBaseParasite"/>
        </authorList>
    </citation>
    <scope>IDENTIFICATION</scope>
</reference>
<accession>A0A183DFJ0</accession>
<feature type="compositionally biased region" description="Basic and acidic residues" evidence="1">
    <location>
        <begin position="1"/>
        <end position="16"/>
    </location>
</feature>
<feature type="compositionally biased region" description="Low complexity" evidence="1">
    <location>
        <begin position="28"/>
        <end position="42"/>
    </location>
</feature>
<evidence type="ECO:0000313" key="3">
    <source>
        <dbReference type="Proteomes" id="UP000271098"/>
    </source>
</evidence>
<name>A0A183DFJ0_9BILA</name>
<feature type="compositionally biased region" description="Basic and acidic residues" evidence="1">
    <location>
        <begin position="54"/>
        <end position="79"/>
    </location>
</feature>
<protein>
    <submittedName>
        <fullName evidence="4">BLVR domain-containing protein</fullName>
    </submittedName>
</protein>
<dbReference type="WBParaSite" id="GPUH_0000749001-mRNA-1">
    <property type="protein sequence ID" value="GPUH_0000749001-mRNA-1"/>
    <property type="gene ID" value="GPUH_0000749001"/>
</dbReference>
<evidence type="ECO:0000256" key="1">
    <source>
        <dbReference type="SAM" id="MobiDB-lite"/>
    </source>
</evidence>
<proteinExistence type="predicted"/>
<sequence length="134" mass="14380">MNSPEIEKAARFEHATDLSQNPLAVPLSSDSGSESSAENRSAVVSSCSVPAKHPKAESSSHSADLKTKRSRDGTGDLKTKPSKPTKSSRMKASAGKTDTAKRVKIKSKRTSNRATNKLIDDERPPIDPNSYDSL</sequence>
<feature type="region of interest" description="Disordered" evidence="1">
    <location>
        <begin position="1"/>
        <end position="134"/>
    </location>
</feature>
<keyword evidence="3" id="KW-1185">Reference proteome</keyword>
<feature type="compositionally biased region" description="Basic residues" evidence="1">
    <location>
        <begin position="80"/>
        <end position="89"/>
    </location>
</feature>
<reference evidence="2 3" key="2">
    <citation type="submission" date="2018-11" db="EMBL/GenBank/DDBJ databases">
        <authorList>
            <consortium name="Pathogen Informatics"/>
        </authorList>
    </citation>
    <scope>NUCLEOTIDE SEQUENCE [LARGE SCALE GENOMIC DNA]</scope>
</reference>
<gene>
    <name evidence="2" type="ORF">GPUH_LOCUS7484</name>
</gene>
<dbReference type="AlphaFoldDB" id="A0A183DFJ0"/>
<dbReference type="Proteomes" id="UP000271098">
    <property type="component" value="Unassembled WGS sequence"/>
</dbReference>
<evidence type="ECO:0000313" key="4">
    <source>
        <dbReference type="WBParaSite" id="GPUH_0000749001-mRNA-1"/>
    </source>
</evidence>